<dbReference type="EMBL" id="JBBPBK010000013">
    <property type="protein sequence ID" value="KAK9272842.1"/>
    <property type="molecule type" value="Genomic_DNA"/>
</dbReference>
<feature type="region of interest" description="Disordered" evidence="1">
    <location>
        <begin position="46"/>
        <end position="87"/>
    </location>
</feature>
<comment type="caution">
    <text evidence="2">The sequence shown here is derived from an EMBL/GenBank/DDBJ whole genome shotgun (WGS) entry which is preliminary data.</text>
</comment>
<reference evidence="2 3" key="1">
    <citation type="journal article" date="2024" name="Plant J.">
        <title>Genome sequences and population genomics reveal climatic adaptation and genomic divergence between two closely related sweetgum species.</title>
        <authorList>
            <person name="Xu W.Q."/>
            <person name="Ren C.Q."/>
            <person name="Zhang X.Y."/>
            <person name="Comes H.P."/>
            <person name="Liu X.H."/>
            <person name="Li Y.G."/>
            <person name="Kettle C.J."/>
            <person name="Jalonen R."/>
            <person name="Gaisberger H."/>
            <person name="Ma Y.Z."/>
            <person name="Qiu Y.X."/>
        </authorList>
    </citation>
    <scope>NUCLEOTIDE SEQUENCE [LARGE SCALE GENOMIC DNA]</scope>
    <source>
        <strain evidence="2">Hangzhou</strain>
    </source>
</reference>
<feature type="compositionally biased region" description="Basic residues" evidence="1">
    <location>
        <begin position="74"/>
        <end position="85"/>
    </location>
</feature>
<organism evidence="2 3">
    <name type="scientific">Liquidambar formosana</name>
    <name type="common">Formosan gum</name>
    <dbReference type="NCBI Taxonomy" id="63359"/>
    <lineage>
        <taxon>Eukaryota</taxon>
        <taxon>Viridiplantae</taxon>
        <taxon>Streptophyta</taxon>
        <taxon>Embryophyta</taxon>
        <taxon>Tracheophyta</taxon>
        <taxon>Spermatophyta</taxon>
        <taxon>Magnoliopsida</taxon>
        <taxon>eudicotyledons</taxon>
        <taxon>Gunneridae</taxon>
        <taxon>Pentapetalae</taxon>
        <taxon>Saxifragales</taxon>
        <taxon>Altingiaceae</taxon>
        <taxon>Liquidambar</taxon>
    </lineage>
</organism>
<evidence type="ECO:0000313" key="2">
    <source>
        <dbReference type="EMBL" id="KAK9272842.1"/>
    </source>
</evidence>
<name>A0AAP0NJA7_LIQFO</name>
<evidence type="ECO:0000256" key="1">
    <source>
        <dbReference type="SAM" id="MobiDB-lite"/>
    </source>
</evidence>
<dbReference type="Proteomes" id="UP001415857">
    <property type="component" value="Unassembled WGS sequence"/>
</dbReference>
<keyword evidence="3" id="KW-1185">Reference proteome</keyword>
<gene>
    <name evidence="2" type="ORF">L1049_003220</name>
</gene>
<protein>
    <submittedName>
        <fullName evidence="2">Uncharacterized protein</fullName>
    </submittedName>
</protein>
<accession>A0AAP0NJA7</accession>
<proteinExistence type="predicted"/>
<sequence>MANMDPAAGHVPAHHAALLLQPLCFRFSTHHLPPFIVQRFSPPQVNHSHRRYNLFPKYQGRGKPKYKRGDSSKHKQNNCKRRRHDGKGGLCNKGCDPHLIF</sequence>
<evidence type="ECO:0000313" key="3">
    <source>
        <dbReference type="Proteomes" id="UP001415857"/>
    </source>
</evidence>
<dbReference type="AlphaFoldDB" id="A0AAP0NJA7"/>